<comment type="caution">
    <text evidence="2">The sequence shown here is derived from an EMBL/GenBank/DDBJ whole genome shotgun (WGS) entry which is preliminary data.</text>
</comment>
<dbReference type="EMBL" id="JAAEHK010000001">
    <property type="protein sequence ID" value="NDL69061.1"/>
    <property type="molecule type" value="Genomic_DNA"/>
</dbReference>
<name>A0A7C9K467_9GAMM</name>
<evidence type="ECO:0000256" key="1">
    <source>
        <dbReference type="SAM" id="SignalP"/>
    </source>
</evidence>
<dbReference type="OrthoDB" id="964913at2"/>
<proteinExistence type="predicted"/>
<gene>
    <name evidence="2" type="ORF">GPL32_00890</name>
</gene>
<evidence type="ECO:0000313" key="3">
    <source>
        <dbReference type="Proteomes" id="UP000480312"/>
    </source>
</evidence>
<dbReference type="Proteomes" id="UP000480312">
    <property type="component" value="Unassembled WGS sequence"/>
</dbReference>
<dbReference type="RefSeq" id="WP_162217005.1">
    <property type="nucleotide sequence ID" value="NZ_JAAEHK010000001.1"/>
</dbReference>
<accession>A0A7C9K467</accession>
<feature type="signal peptide" evidence="1">
    <location>
        <begin position="1"/>
        <end position="21"/>
    </location>
</feature>
<dbReference type="AlphaFoldDB" id="A0A7C9K467"/>
<organism evidence="2 3">
    <name type="scientific">Vreelandella alkaliphila</name>
    <dbReference type="NCBI Taxonomy" id="272774"/>
    <lineage>
        <taxon>Bacteria</taxon>
        <taxon>Pseudomonadati</taxon>
        <taxon>Pseudomonadota</taxon>
        <taxon>Gammaproteobacteria</taxon>
        <taxon>Oceanospirillales</taxon>
        <taxon>Halomonadaceae</taxon>
        <taxon>Vreelandella</taxon>
    </lineage>
</organism>
<evidence type="ECO:0000313" key="2">
    <source>
        <dbReference type="EMBL" id="NDL69061.1"/>
    </source>
</evidence>
<reference evidence="2 3" key="1">
    <citation type="submission" date="2020-01" db="EMBL/GenBank/DDBJ databases">
        <title>Whole genome sequencing of Halomonas alkaliphila strain LS44.</title>
        <authorList>
            <person name="Kumar S."/>
            <person name="Paul D."/>
            <person name="Shouche Y."/>
            <person name="Suryavanshi M.V."/>
        </authorList>
    </citation>
    <scope>NUCLEOTIDE SEQUENCE [LARGE SCALE GENOMIC DNA]</scope>
    <source>
        <strain evidence="2 3">LS44</strain>
    </source>
</reference>
<feature type="chain" id="PRO_5028833478" evidence="1">
    <location>
        <begin position="22"/>
        <end position="327"/>
    </location>
</feature>
<keyword evidence="1" id="KW-0732">Signal</keyword>
<sequence>MPSLRLLAFCAAIGAWGAAYGGDMAADQRLVDAASLKDVAAVFAPEGAWQHQNVAALEEQLREVLASNGDTDSVFLVDADLGPLSKALLVVLNEEPMIPHARYRLRYAQANVTPEASPPLIVELVEVSRFNLGPARHAELVEILGEEQVASVDAFGQASDVSWRLITRPIMGQVADITHAARRELPEDSAEKCLGLSCQTIESLNDAVRDWPELEPAEFPFKPEQMELSLLQAGLEQLGLRQRDEQGRTSWRVPEWPESVTPGEPFIEVSLERGMGQDDALDLVIHHDQLMDDHTRALWERLVILGTGDAARVVTTRDQEPWPRPDW</sequence>
<protein>
    <submittedName>
        <fullName evidence="2">Uncharacterized protein</fullName>
    </submittedName>
</protein>